<sequence>MPPAASVEQSQEDPPSSPRYSPVEQQSQAARVQAVPGPRPVKRTGAAAAASGGPETQRKKARHSRSGEGTDPPSESAGSCHDAPRAAALARGPLARGLPPLRQVKQEATPEPAGPPRRLPAQSPASGPGNSAPPSHDRTAGGGQVDSDKAASSQGTTCSDPDGSDASDGSGSGDGEPQRSAGTGGEGTGGEASGGETSGGEASGGEISGGEPSGGEPSGGEPSGSKTSGAEGSGEEGPGAAAGGAAGVVPDMVDVFTAAATGCFNAGINGMSAADVANLVSSVMLAPAADPTLDLVLSIFGVAPPGAPQAVAVGGPGPGPSQLPAAPLSSAALRQQAAAVEAAEQELARLRAALAASKKEAEAARAAEARERAAQEEAGVAVATARAARRGEAEERAAREAAEAEWDEAKAELVEVKAELAEATSSGDRERAAREKAEEEAAEARSSGDRERAAREAAEAELAEVKSSRDREREAKEKAEAELARIFAHLAQTPGMQLQRAE</sequence>
<accession>A0A835XT18</accession>
<feature type="region of interest" description="Disordered" evidence="1">
    <location>
        <begin position="1"/>
        <end position="243"/>
    </location>
</feature>
<organism evidence="2 3">
    <name type="scientific">Edaphochlamys debaryana</name>
    <dbReference type="NCBI Taxonomy" id="47281"/>
    <lineage>
        <taxon>Eukaryota</taxon>
        <taxon>Viridiplantae</taxon>
        <taxon>Chlorophyta</taxon>
        <taxon>core chlorophytes</taxon>
        <taxon>Chlorophyceae</taxon>
        <taxon>CS clade</taxon>
        <taxon>Chlamydomonadales</taxon>
        <taxon>Chlamydomonadales incertae sedis</taxon>
        <taxon>Edaphochlamys</taxon>
    </lineage>
</organism>
<evidence type="ECO:0000313" key="3">
    <source>
        <dbReference type="Proteomes" id="UP000612055"/>
    </source>
</evidence>
<feature type="compositionally biased region" description="Gly residues" evidence="1">
    <location>
        <begin position="231"/>
        <end position="243"/>
    </location>
</feature>
<evidence type="ECO:0000256" key="1">
    <source>
        <dbReference type="SAM" id="MobiDB-lite"/>
    </source>
</evidence>
<name>A0A835XT18_9CHLO</name>
<feature type="compositionally biased region" description="Basic and acidic residues" evidence="1">
    <location>
        <begin position="427"/>
        <end position="479"/>
    </location>
</feature>
<proteinExistence type="predicted"/>
<comment type="caution">
    <text evidence="2">The sequence shown here is derived from an EMBL/GenBank/DDBJ whole genome shotgun (WGS) entry which is preliminary data.</text>
</comment>
<keyword evidence="3" id="KW-1185">Reference proteome</keyword>
<feature type="compositionally biased region" description="Gly residues" evidence="1">
    <location>
        <begin position="182"/>
        <end position="222"/>
    </location>
</feature>
<gene>
    <name evidence="2" type="ORF">HYH03_015841</name>
</gene>
<reference evidence="2" key="1">
    <citation type="journal article" date="2020" name="bioRxiv">
        <title>Comparative genomics of Chlamydomonas.</title>
        <authorList>
            <person name="Craig R.J."/>
            <person name="Hasan A.R."/>
            <person name="Ness R.W."/>
            <person name="Keightley P.D."/>
        </authorList>
    </citation>
    <scope>NUCLEOTIDE SEQUENCE</scope>
    <source>
        <strain evidence="2">CCAP 11/70</strain>
    </source>
</reference>
<feature type="compositionally biased region" description="Low complexity" evidence="1">
    <location>
        <begin position="120"/>
        <end position="134"/>
    </location>
</feature>
<dbReference type="EMBL" id="JAEHOE010000129">
    <property type="protein sequence ID" value="KAG2485464.1"/>
    <property type="molecule type" value="Genomic_DNA"/>
</dbReference>
<protein>
    <submittedName>
        <fullName evidence="2">Uncharacterized protein</fullName>
    </submittedName>
</protein>
<feature type="compositionally biased region" description="Low complexity" evidence="1">
    <location>
        <begin position="159"/>
        <end position="169"/>
    </location>
</feature>
<evidence type="ECO:0000313" key="2">
    <source>
        <dbReference type="EMBL" id="KAG2485464.1"/>
    </source>
</evidence>
<dbReference type="Proteomes" id="UP000612055">
    <property type="component" value="Unassembled WGS sequence"/>
</dbReference>
<feature type="region of interest" description="Disordered" evidence="1">
    <location>
        <begin position="420"/>
        <end position="479"/>
    </location>
</feature>
<feature type="compositionally biased region" description="Low complexity" evidence="1">
    <location>
        <begin position="85"/>
        <end position="102"/>
    </location>
</feature>
<dbReference type="AlphaFoldDB" id="A0A835XT18"/>